<protein>
    <submittedName>
        <fullName evidence="2">Uncharacterized protein</fullName>
    </submittedName>
</protein>
<name>A0A9P8YBX2_9PEZI</name>
<dbReference type="GeneID" id="70177364"/>
<organism evidence="2 3">
    <name type="scientific">Microdochium trichocladiopsis</name>
    <dbReference type="NCBI Taxonomy" id="1682393"/>
    <lineage>
        <taxon>Eukaryota</taxon>
        <taxon>Fungi</taxon>
        <taxon>Dikarya</taxon>
        <taxon>Ascomycota</taxon>
        <taxon>Pezizomycotina</taxon>
        <taxon>Sordariomycetes</taxon>
        <taxon>Xylariomycetidae</taxon>
        <taxon>Xylariales</taxon>
        <taxon>Microdochiaceae</taxon>
        <taxon>Microdochium</taxon>
    </lineage>
</organism>
<keyword evidence="3" id="KW-1185">Reference proteome</keyword>
<dbReference type="RefSeq" id="XP_046014110.1">
    <property type="nucleotide sequence ID" value="XM_046147818.1"/>
</dbReference>
<dbReference type="EMBL" id="JAGTJQ010000004">
    <property type="protein sequence ID" value="KAH7033278.1"/>
    <property type="molecule type" value="Genomic_DNA"/>
</dbReference>
<comment type="caution">
    <text evidence="2">The sequence shown here is derived from an EMBL/GenBank/DDBJ whole genome shotgun (WGS) entry which is preliminary data.</text>
</comment>
<dbReference type="AlphaFoldDB" id="A0A9P8YBX2"/>
<gene>
    <name evidence="2" type="ORF">B0I36DRAFT_107031</name>
</gene>
<accession>A0A9P8YBX2</accession>
<dbReference type="Proteomes" id="UP000756346">
    <property type="component" value="Unassembled WGS sequence"/>
</dbReference>
<evidence type="ECO:0000313" key="2">
    <source>
        <dbReference type="EMBL" id="KAH7033278.1"/>
    </source>
</evidence>
<sequence>MPGIECGEDEGIRTCRVLADKTAAGGWRGAYSCFALRRGEHMASQLYILRHDGTYSAATKVEAIGERKGLTTWVSLDIKALYAAVGLPDGGAKSQSGLSETRISSGREQARPAVGSFRCLDPKTPAVVPKGSSLRQFRSPVDYWHQPTSPT</sequence>
<evidence type="ECO:0000313" key="3">
    <source>
        <dbReference type="Proteomes" id="UP000756346"/>
    </source>
</evidence>
<feature type="compositionally biased region" description="Polar residues" evidence="1">
    <location>
        <begin position="93"/>
        <end position="107"/>
    </location>
</feature>
<evidence type="ECO:0000256" key="1">
    <source>
        <dbReference type="SAM" id="MobiDB-lite"/>
    </source>
</evidence>
<proteinExistence type="predicted"/>
<reference evidence="2" key="1">
    <citation type="journal article" date="2021" name="Nat. Commun.">
        <title>Genetic determinants of endophytism in the Arabidopsis root mycobiome.</title>
        <authorList>
            <person name="Mesny F."/>
            <person name="Miyauchi S."/>
            <person name="Thiergart T."/>
            <person name="Pickel B."/>
            <person name="Atanasova L."/>
            <person name="Karlsson M."/>
            <person name="Huettel B."/>
            <person name="Barry K.W."/>
            <person name="Haridas S."/>
            <person name="Chen C."/>
            <person name="Bauer D."/>
            <person name="Andreopoulos W."/>
            <person name="Pangilinan J."/>
            <person name="LaButti K."/>
            <person name="Riley R."/>
            <person name="Lipzen A."/>
            <person name="Clum A."/>
            <person name="Drula E."/>
            <person name="Henrissat B."/>
            <person name="Kohler A."/>
            <person name="Grigoriev I.V."/>
            <person name="Martin F.M."/>
            <person name="Hacquard S."/>
        </authorList>
    </citation>
    <scope>NUCLEOTIDE SEQUENCE</scope>
    <source>
        <strain evidence="2">MPI-CAGE-CH-0230</strain>
    </source>
</reference>
<feature type="region of interest" description="Disordered" evidence="1">
    <location>
        <begin position="89"/>
        <end position="118"/>
    </location>
</feature>